<gene>
    <name evidence="1" type="ORF">ACK2TP_14535</name>
</gene>
<dbReference type="EMBL" id="JBJYXY010000001">
    <property type="protein sequence ID" value="MFN2976985.1"/>
    <property type="molecule type" value="Genomic_DNA"/>
</dbReference>
<organism evidence="1 2">
    <name type="scientific">Terriglobus aquaticus</name>
    <dbReference type="NCBI Taxonomy" id="940139"/>
    <lineage>
        <taxon>Bacteria</taxon>
        <taxon>Pseudomonadati</taxon>
        <taxon>Acidobacteriota</taxon>
        <taxon>Terriglobia</taxon>
        <taxon>Terriglobales</taxon>
        <taxon>Acidobacteriaceae</taxon>
        <taxon>Terriglobus</taxon>
    </lineage>
</organism>
<accession>A0ABW9KMF9</accession>
<reference evidence="1 2" key="1">
    <citation type="submission" date="2024-12" db="EMBL/GenBank/DDBJ databases">
        <authorList>
            <person name="Lee Y."/>
        </authorList>
    </citation>
    <scope>NUCLEOTIDE SEQUENCE [LARGE SCALE GENOMIC DNA]</scope>
    <source>
        <strain evidence="1 2">03SUJ4</strain>
    </source>
</reference>
<dbReference type="Proteomes" id="UP001634747">
    <property type="component" value="Unassembled WGS sequence"/>
</dbReference>
<keyword evidence="2" id="KW-1185">Reference proteome</keyword>
<comment type="caution">
    <text evidence="1">The sequence shown here is derived from an EMBL/GenBank/DDBJ whole genome shotgun (WGS) entry which is preliminary data.</text>
</comment>
<proteinExistence type="predicted"/>
<evidence type="ECO:0000313" key="1">
    <source>
        <dbReference type="EMBL" id="MFN2976985.1"/>
    </source>
</evidence>
<protein>
    <submittedName>
        <fullName evidence="1">Uncharacterized protein</fullName>
    </submittedName>
</protein>
<name>A0ABW9KMF9_9BACT</name>
<evidence type="ECO:0000313" key="2">
    <source>
        <dbReference type="Proteomes" id="UP001634747"/>
    </source>
</evidence>
<dbReference type="RefSeq" id="WP_409446121.1">
    <property type="nucleotide sequence ID" value="NZ_JBJYXY010000001.1"/>
</dbReference>
<sequence length="340" mass="33695">MAAGAVVFALVAPLSGCKSAYDRAVEKAKQDAIATGQAQQVVSVDKDGKTTVTVVQPPQAVGQPVSVNTQTEPAGAPLPANLPDYSNGARPAPGNTVTFMGPKTGVAAPASGEPLPPGSVVGSTPIAPAPTVAAPSVGPAVNGAVAGAGAGIGSGPDAPEAPPANFVPTNVTLPAGTGIAIRINQTLSVKHTHAGDRFSGSLAETIRRDGNVVLPRGTRFNGVVTEAHKRGHFKGRSYLGLRLTSMVFNGKVYPIETAGVTETKKGKGKRTAGFIGGTAGVGALVGGVATGGVGLAVGALAGGGLGTFLAGVTGNKDITIPAETLLRFRLEDNLTVQPAQ</sequence>